<name>A0A432W4F2_9GAMM</name>
<organism evidence="2 3">
    <name type="scientific">Aliidiomarina minuta</name>
    <dbReference type="NCBI Taxonomy" id="880057"/>
    <lineage>
        <taxon>Bacteria</taxon>
        <taxon>Pseudomonadati</taxon>
        <taxon>Pseudomonadota</taxon>
        <taxon>Gammaproteobacteria</taxon>
        <taxon>Alteromonadales</taxon>
        <taxon>Idiomarinaceae</taxon>
        <taxon>Aliidiomarina</taxon>
    </lineage>
</organism>
<dbReference type="AlphaFoldDB" id="A0A432W4F2"/>
<reference evidence="2 3" key="1">
    <citation type="journal article" date="2011" name="Front. Microbiol.">
        <title>Genomic signatures of strain selection and enhancement in Bacillus atrophaeus var. globigii, a historical biowarfare simulant.</title>
        <authorList>
            <person name="Gibbons H.S."/>
            <person name="Broomall S.M."/>
            <person name="McNew L.A."/>
            <person name="Daligault H."/>
            <person name="Chapman C."/>
            <person name="Bruce D."/>
            <person name="Karavis M."/>
            <person name="Krepps M."/>
            <person name="McGregor P.A."/>
            <person name="Hong C."/>
            <person name="Park K.H."/>
            <person name="Akmal A."/>
            <person name="Feldman A."/>
            <person name="Lin J.S."/>
            <person name="Chang W.E."/>
            <person name="Higgs B.W."/>
            <person name="Demirev P."/>
            <person name="Lindquist J."/>
            <person name="Liem A."/>
            <person name="Fochler E."/>
            <person name="Read T.D."/>
            <person name="Tapia R."/>
            <person name="Johnson S."/>
            <person name="Bishop-Lilly K.A."/>
            <person name="Detter C."/>
            <person name="Han C."/>
            <person name="Sozhamannan S."/>
            <person name="Rosenzweig C.N."/>
            <person name="Skowronski E.W."/>
        </authorList>
    </citation>
    <scope>NUCLEOTIDE SEQUENCE [LARGE SCALE GENOMIC DNA]</scope>
    <source>
        <strain evidence="2 3">MLST1</strain>
    </source>
</reference>
<dbReference type="OrthoDB" id="9806195at2"/>
<dbReference type="RefSeq" id="WP_126804042.1">
    <property type="nucleotide sequence ID" value="NZ_PIPL01000002.1"/>
</dbReference>
<evidence type="ECO:0008006" key="4">
    <source>
        <dbReference type="Google" id="ProtNLM"/>
    </source>
</evidence>
<protein>
    <recommendedName>
        <fullName evidence="4">Peptidase</fullName>
    </recommendedName>
</protein>
<accession>A0A432W4F2</accession>
<feature type="transmembrane region" description="Helical" evidence="1">
    <location>
        <begin position="12"/>
        <end position="35"/>
    </location>
</feature>
<gene>
    <name evidence="2" type="ORF">CWE09_10715</name>
</gene>
<keyword evidence="1" id="KW-0812">Transmembrane</keyword>
<evidence type="ECO:0000256" key="1">
    <source>
        <dbReference type="SAM" id="Phobius"/>
    </source>
</evidence>
<feature type="transmembrane region" description="Helical" evidence="1">
    <location>
        <begin position="206"/>
        <end position="227"/>
    </location>
</feature>
<comment type="caution">
    <text evidence="2">The sequence shown here is derived from an EMBL/GenBank/DDBJ whole genome shotgun (WGS) entry which is preliminary data.</text>
</comment>
<proteinExistence type="predicted"/>
<sequence length="238" mass="27633">MQYQSSAFRTWHRWLGIIVGVQMVIWAISGAYMVIVQLPFIHGVHLTEEADGEIRDSSLVTRLPAVLDNYPDAEQIHLVNRLVQGEGQDLAQLQLDTEKFLVDLNTLEPVELSEADVRDLAAAYYAKGEPHISGVEYLEDESPGELNERFLPIWRVNFDDFGNTSLYLHPQTGEMTVRRHDFWRGFDIMWMLHIMDYKDRVDITTWWLRAFIFATFAFLFTGTVLLLQTLWVSRRKPA</sequence>
<dbReference type="EMBL" id="PIPL01000002">
    <property type="protein sequence ID" value="RUO24339.1"/>
    <property type="molecule type" value="Genomic_DNA"/>
</dbReference>
<dbReference type="InterPro" id="IPR005625">
    <property type="entry name" value="PepSY-ass_TM"/>
</dbReference>
<dbReference type="Proteomes" id="UP000288293">
    <property type="component" value="Unassembled WGS sequence"/>
</dbReference>
<evidence type="ECO:0000313" key="3">
    <source>
        <dbReference type="Proteomes" id="UP000288293"/>
    </source>
</evidence>
<dbReference type="Pfam" id="PF03929">
    <property type="entry name" value="PepSY_TM"/>
    <property type="match status" value="1"/>
</dbReference>
<keyword evidence="1" id="KW-0472">Membrane</keyword>
<evidence type="ECO:0000313" key="2">
    <source>
        <dbReference type="EMBL" id="RUO24339.1"/>
    </source>
</evidence>
<keyword evidence="1" id="KW-1133">Transmembrane helix</keyword>
<keyword evidence="3" id="KW-1185">Reference proteome</keyword>